<proteinExistence type="predicted"/>
<protein>
    <submittedName>
        <fullName evidence="1">Uncharacterized protein</fullName>
    </submittedName>
</protein>
<name>A0A0D8Y218_DICVI</name>
<dbReference type="OrthoDB" id="10033535at2759"/>
<reference evidence="2" key="2">
    <citation type="journal article" date="2016" name="Sci. Rep.">
        <title>Dictyocaulus viviparus genome, variome and transcriptome elucidate lungworm biology and support future intervention.</title>
        <authorList>
            <person name="McNulty S.N."/>
            <person name="Strube C."/>
            <person name="Rosa B.A."/>
            <person name="Martin J.C."/>
            <person name="Tyagi R."/>
            <person name="Choi Y.J."/>
            <person name="Wang Q."/>
            <person name="Hallsworth Pepin K."/>
            <person name="Zhang X."/>
            <person name="Ozersky P."/>
            <person name="Wilson R.K."/>
            <person name="Sternberg P.W."/>
            <person name="Gasser R.B."/>
            <person name="Mitreva M."/>
        </authorList>
    </citation>
    <scope>NUCLEOTIDE SEQUENCE [LARGE SCALE GENOMIC DNA]</scope>
    <source>
        <strain evidence="2">HannoverDv2000</strain>
    </source>
</reference>
<dbReference type="AlphaFoldDB" id="A0A0D8Y218"/>
<sequence>MNVASLYDAKVQFYSRSILSPTFYAYNIVVSGWSSYAERVTSGLALLFIGLWMLLDPKRSYILNLVDFSEDDPLLGDREQKDQHKAVKGHVILR</sequence>
<organism evidence="1 2">
    <name type="scientific">Dictyocaulus viviparus</name>
    <name type="common">Bovine lungworm</name>
    <dbReference type="NCBI Taxonomy" id="29172"/>
    <lineage>
        <taxon>Eukaryota</taxon>
        <taxon>Metazoa</taxon>
        <taxon>Ecdysozoa</taxon>
        <taxon>Nematoda</taxon>
        <taxon>Chromadorea</taxon>
        <taxon>Rhabditida</taxon>
        <taxon>Rhabditina</taxon>
        <taxon>Rhabditomorpha</taxon>
        <taxon>Strongyloidea</taxon>
        <taxon>Metastrongylidae</taxon>
        <taxon>Dictyocaulus</taxon>
    </lineage>
</organism>
<dbReference type="EMBL" id="KN716195">
    <property type="protein sequence ID" value="KJH50903.1"/>
    <property type="molecule type" value="Genomic_DNA"/>
</dbReference>
<dbReference type="STRING" id="29172.A0A0D8Y218"/>
<reference evidence="1 2" key="1">
    <citation type="submission" date="2013-11" db="EMBL/GenBank/DDBJ databases">
        <title>Draft genome of the bovine lungworm Dictyocaulus viviparus.</title>
        <authorList>
            <person name="Mitreva M."/>
        </authorList>
    </citation>
    <scope>NUCLEOTIDE SEQUENCE [LARGE SCALE GENOMIC DNA]</scope>
    <source>
        <strain evidence="1 2">HannoverDv2000</strain>
    </source>
</reference>
<keyword evidence="2" id="KW-1185">Reference proteome</keyword>
<evidence type="ECO:0000313" key="1">
    <source>
        <dbReference type="EMBL" id="KJH50903.1"/>
    </source>
</evidence>
<gene>
    <name evidence="1" type="ORF">DICVIV_02957</name>
</gene>
<dbReference type="Proteomes" id="UP000053766">
    <property type="component" value="Unassembled WGS sequence"/>
</dbReference>
<evidence type="ECO:0000313" key="2">
    <source>
        <dbReference type="Proteomes" id="UP000053766"/>
    </source>
</evidence>
<accession>A0A0D8Y218</accession>